<proteinExistence type="inferred from homology"/>
<keyword evidence="4" id="KW-1185">Reference proteome</keyword>
<evidence type="ECO:0000256" key="1">
    <source>
        <dbReference type="PIRNR" id="PIRNR004638"/>
    </source>
</evidence>
<gene>
    <name evidence="3" type="ORF">E5A73_11310</name>
</gene>
<feature type="transmembrane region" description="Helical" evidence="2">
    <location>
        <begin position="12"/>
        <end position="30"/>
    </location>
</feature>
<dbReference type="InterPro" id="IPR005265">
    <property type="entry name" value="HemJ-like"/>
</dbReference>
<keyword evidence="1" id="KW-0479">Metal-binding</keyword>
<comment type="function">
    <text evidence="1">Catalyzes the oxidation of protoporphyrinogen IX to protoporphyrin IX.</text>
</comment>
<keyword evidence="1" id="KW-0349">Heme</keyword>
<dbReference type="AlphaFoldDB" id="A0A4S1XAS7"/>
<comment type="similarity">
    <text evidence="1">Belongs to the HemJ family.</text>
</comment>
<reference evidence="3 4" key="1">
    <citation type="submission" date="2019-04" db="EMBL/GenBank/DDBJ databases">
        <title>Sphingomonas psychrotolerans sp. nov., isolated from soil in the Tianshan Mountains, Xinjiang, China.</title>
        <authorList>
            <person name="Luo Y."/>
            <person name="Sheng H."/>
        </authorList>
    </citation>
    <scope>NUCLEOTIDE SEQUENCE [LARGE SCALE GENOMIC DNA]</scope>
    <source>
        <strain evidence="3 4">ZFGT-11</strain>
    </source>
</reference>
<organism evidence="3 4">
    <name type="scientific">Sphingomonas gei</name>
    <dbReference type="NCBI Taxonomy" id="1395960"/>
    <lineage>
        <taxon>Bacteria</taxon>
        <taxon>Pseudomonadati</taxon>
        <taxon>Pseudomonadota</taxon>
        <taxon>Alphaproteobacteria</taxon>
        <taxon>Sphingomonadales</taxon>
        <taxon>Sphingomonadaceae</taxon>
        <taxon>Sphingomonas</taxon>
    </lineage>
</organism>
<dbReference type="GO" id="GO:0005886">
    <property type="term" value="C:plasma membrane"/>
    <property type="evidence" value="ECO:0007669"/>
    <property type="project" value="UniProtKB-UniRule"/>
</dbReference>
<feature type="transmembrane region" description="Helical" evidence="2">
    <location>
        <begin position="76"/>
        <end position="94"/>
    </location>
</feature>
<protein>
    <recommendedName>
        <fullName evidence="1">Protoporphyrinogen IX oxidase</fullName>
        <ecNumber evidence="1">1.3.99.-</ecNumber>
    </recommendedName>
</protein>
<feature type="transmembrane region" description="Helical" evidence="2">
    <location>
        <begin position="115"/>
        <end position="132"/>
    </location>
</feature>
<dbReference type="UniPathway" id="UPA00251">
    <property type="reaction ID" value="UER00324"/>
</dbReference>
<dbReference type="Proteomes" id="UP000306147">
    <property type="component" value="Unassembled WGS sequence"/>
</dbReference>
<keyword evidence="2" id="KW-1133">Transmembrane helix</keyword>
<dbReference type="Pfam" id="PF03653">
    <property type="entry name" value="UPF0093"/>
    <property type="match status" value="1"/>
</dbReference>
<dbReference type="PIRSF" id="PIRSF004638">
    <property type="entry name" value="UCP004638"/>
    <property type="match status" value="1"/>
</dbReference>
<evidence type="ECO:0000313" key="3">
    <source>
        <dbReference type="EMBL" id="TGX53424.1"/>
    </source>
</evidence>
<dbReference type="GO" id="GO:0070818">
    <property type="term" value="F:protoporphyrinogen oxidase activity"/>
    <property type="evidence" value="ECO:0007669"/>
    <property type="project" value="UniProtKB-UniRule"/>
</dbReference>
<comment type="caution">
    <text evidence="3">The sequence shown here is derived from an EMBL/GenBank/DDBJ whole genome shotgun (WGS) entry which is preliminary data.</text>
</comment>
<sequence length="135" mass="14484">MVYLWLKGVHVAAVLIFVGGLFAQSLGIAAQARGGAETLRIIARWDRLVTVPAMLMVWLSGTLVAATGAWFSSHWLWTKLIFVVALTGLHGIQSGRLRRLWPGERQGPAARPPRVPAAVALAVAIIAVLAVAKPF</sequence>
<dbReference type="GO" id="GO:0046872">
    <property type="term" value="F:metal ion binding"/>
    <property type="evidence" value="ECO:0007669"/>
    <property type="project" value="UniProtKB-UniRule"/>
</dbReference>
<evidence type="ECO:0000256" key="2">
    <source>
        <dbReference type="SAM" id="Phobius"/>
    </source>
</evidence>
<comment type="pathway">
    <text evidence="1">Porphyrin-containing compound metabolism; protoporphyrin-IX biosynthesis; protoporphyrin-IX from protoporphyrinogen-IX: step 1/1.</text>
</comment>
<feature type="transmembrane region" description="Helical" evidence="2">
    <location>
        <begin position="51"/>
        <end position="70"/>
    </location>
</feature>
<keyword evidence="1 2" id="KW-0472">Membrane</keyword>
<keyword evidence="1" id="KW-1003">Cell membrane</keyword>
<accession>A0A4S1XAS7</accession>
<keyword evidence="2" id="KW-0812">Transmembrane</keyword>
<keyword evidence="1" id="KW-0408">Iron</keyword>
<dbReference type="RefSeq" id="WP_135963931.1">
    <property type="nucleotide sequence ID" value="NZ_SRXT01000004.1"/>
</dbReference>
<dbReference type="GO" id="GO:0006782">
    <property type="term" value="P:protoporphyrinogen IX biosynthetic process"/>
    <property type="evidence" value="ECO:0007669"/>
    <property type="project" value="UniProtKB-UniRule"/>
</dbReference>
<dbReference type="OrthoDB" id="9800824at2"/>
<evidence type="ECO:0000313" key="4">
    <source>
        <dbReference type="Proteomes" id="UP000306147"/>
    </source>
</evidence>
<comment type="cofactor">
    <cofactor evidence="1">
        <name>heme b</name>
        <dbReference type="ChEBI" id="CHEBI:60344"/>
    </cofactor>
    <text evidence="1">Binds 1 heme b (iron(II)-protoporphyrin IX) group per subunit.</text>
</comment>
<comment type="catalytic activity">
    <reaction evidence="1">
        <text>protoporphyrinogen IX + 3 A = protoporphyrin IX + 3 AH2</text>
        <dbReference type="Rhea" id="RHEA:62000"/>
        <dbReference type="ChEBI" id="CHEBI:13193"/>
        <dbReference type="ChEBI" id="CHEBI:17499"/>
        <dbReference type="ChEBI" id="CHEBI:57306"/>
        <dbReference type="ChEBI" id="CHEBI:57307"/>
    </reaction>
</comment>
<name>A0A4S1XAS7_9SPHN</name>
<dbReference type="EMBL" id="SRXT01000004">
    <property type="protein sequence ID" value="TGX53424.1"/>
    <property type="molecule type" value="Genomic_DNA"/>
</dbReference>
<dbReference type="EC" id="1.3.99.-" evidence="1"/>